<organism evidence="3 4">
    <name type="scientific">Caenorhabditis nigoni</name>
    <dbReference type="NCBI Taxonomy" id="1611254"/>
    <lineage>
        <taxon>Eukaryota</taxon>
        <taxon>Metazoa</taxon>
        <taxon>Ecdysozoa</taxon>
        <taxon>Nematoda</taxon>
        <taxon>Chromadorea</taxon>
        <taxon>Rhabditida</taxon>
        <taxon>Rhabditina</taxon>
        <taxon>Rhabditomorpha</taxon>
        <taxon>Rhabditoidea</taxon>
        <taxon>Rhabditidae</taxon>
        <taxon>Peloderinae</taxon>
        <taxon>Caenorhabditis</taxon>
    </lineage>
</organism>
<protein>
    <submittedName>
        <fullName evidence="3">Uncharacterized protein</fullName>
    </submittedName>
</protein>
<feature type="region of interest" description="Disordered" evidence="1">
    <location>
        <begin position="623"/>
        <end position="647"/>
    </location>
</feature>
<name>A0A2G5U973_9PELO</name>
<dbReference type="OrthoDB" id="10513709at2759"/>
<sequence>MFLNNYLHVVLHSTLVIVLSQSCDNLFSTAIKQLFGYGNIESSEAVKMASEDDYLADWFNFIDQPEDGTMGSKNLNAISTGPAGGNDFISNRRDTANDGREDRGASNRINWDLNGIYEIDQDIEDVFPLYSELLEVEPVDKNSDESAQTSVGLPQAQSSSSMMNNEPAISENDPSGTFSSNNETFMDHEVPSTESGYQSSHSTSTQANICNDIGEIEFSCPPEAMETEDEETTSSQCYAPDRPPRSRDFNSQQKPTVAVSSKQVNVENSQFLHCDYENDSREKPSSSNQDSYFQQSLSSTIATIPPRTDSKYQSGPSTSSSFNIGDGLSSFPKVMEIRYAEPTSSQFRRYEPLSSDYSNDFQHQYAPSTTEANPNHFAKRKRVAPYSFHQRPLQKRQFRLAEKQLPHRNQQEPFCSPVDVFHSIPAPLLNPILQGFDQEGGNSNAATFGSNSGSINQYPPPYPPPLQQPAAQKDSLDFSDLESFQKYVQKEEKYLKKQDDAKKARQSRKRKPVLDENRRELMNRNIGYYHTHAQNEKNRVNSRISVFLDRVKKVKGILSTEHILEGKLDNSERISYQAQKRILLSTNGDSELIKRIQESKTKFENSEIEFLKKSKEYDEVSEKAKNYSKDEKMKAKGTPGSAKNRAKEKMECEELEYDIACLDHIISKAPQLSNLAMKFANDVPTKLL</sequence>
<dbReference type="Proteomes" id="UP000230233">
    <property type="component" value="Chromosome IV"/>
</dbReference>
<evidence type="ECO:0000256" key="2">
    <source>
        <dbReference type="SAM" id="SignalP"/>
    </source>
</evidence>
<feature type="region of interest" description="Disordered" evidence="1">
    <location>
        <begin position="301"/>
        <end position="324"/>
    </location>
</feature>
<feature type="region of interest" description="Disordered" evidence="1">
    <location>
        <begin position="435"/>
        <end position="473"/>
    </location>
</feature>
<comment type="caution">
    <text evidence="3">The sequence shown here is derived from an EMBL/GenBank/DDBJ whole genome shotgun (WGS) entry which is preliminary data.</text>
</comment>
<accession>A0A2G5U973</accession>
<reference evidence="4" key="1">
    <citation type="submission" date="2017-10" db="EMBL/GenBank/DDBJ databases">
        <title>Rapid genome shrinkage in a self-fertile nematode reveals novel sperm competition proteins.</title>
        <authorList>
            <person name="Yin D."/>
            <person name="Schwarz E.M."/>
            <person name="Thomas C.G."/>
            <person name="Felde R.L."/>
            <person name="Korf I.F."/>
            <person name="Cutter A.D."/>
            <person name="Schartner C.M."/>
            <person name="Ralston E.J."/>
            <person name="Meyer B.J."/>
            <person name="Haag E.S."/>
        </authorList>
    </citation>
    <scope>NUCLEOTIDE SEQUENCE [LARGE SCALE GENOMIC DNA]</scope>
    <source>
        <strain evidence="4">JU1422</strain>
    </source>
</reference>
<feature type="compositionally biased region" description="Pro residues" evidence="1">
    <location>
        <begin position="458"/>
        <end position="467"/>
    </location>
</feature>
<evidence type="ECO:0000256" key="1">
    <source>
        <dbReference type="SAM" id="MobiDB-lite"/>
    </source>
</evidence>
<feature type="compositionally biased region" description="Polar residues" evidence="1">
    <location>
        <begin position="249"/>
        <end position="264"/>
    </location>
</feature>
<feature type="signal peptide" evidence="2">
    <location>
        <begin position="1"/>
        <end position="20"/>
    </location>
</feature>
<evidence type="ECO:0000313" key="4">
    <source>
        <dbReference type="Proteomes" id="UP000230233"/>
    </source>
</evidence>
<feature type="compositionally biased region" description="Basic and acidic residues" evidence="1">
    <location>
        <begin position="90"/>
        <end position="105"/>
    </location>
</feature>
<dbReference type="EMBL" id="PDUG01000004">
    <property type="protein sequence ID" value="PIC36088.1"/>
    <property type="molecule type" value="Genomic_DNA"/>
</dbReference>
<feature type="compositionally biased region" description="Polar residues" evidence="1">
    <location>
        <begin position="440"/>
        <end position="456"/>
    </location>
</feature>
<feature type="compositionally biased region" description="Polar residues" evidence="1">
    <location>
        <begin position="192"/>
        <end position="205"/>
    </location>
</feature>
<feature type="compositionally biased region" description="Polar residues" evidence="1">
    <location>
        <begin position="172"/>
        <end position="184"/>
    </location>
</feature>
<feature type="compositionally biased region" description="Polar residues" evidence="1">
    <location>
        <begin position="311"/>
        <end position="323"/>
    </location>
</feature>
<proteinExistence type="predicted"/>
<feature type="region of interest" description="Disordered" evidence="1">
    <location>
        <begin position="140"/>
        <end position="205"/>
    </location>
</feature>
<feature type="compositionally biased region" description="Polar residues" evidence="1">
    <location>
        <begin position="145"/>
        <end position="164"/>
    </location>
</feature>
<feature type="region of interest" description="Disordered" evidence="1">
    <location>
        <begin position="224"/>
        <end position="264"/>
    </location>
</feature>
<evidence type="ECO:0000313" key="3">
    <source>
        <dbReference type="EMBL" id="PIC36088.1"/>
    </source>
</evidence>
<gene>
    <name evidence="3" type="primary">Cnig_chr_IV.g15211</name>
    <name evidence="3" type="ORF">B9Z55_015211</name>
</gene>
<feature type="region of interest" description="Disordered" evidence="1">
    <location>
        <begin position="495"/>
        <end position="518"/>
    </location>
</feature>
<feature type="chain" id="PRO_5013949248" evidence="2">
    <location>
        <begin position="21"/>
        <end position="688"/>
    </location>
</feature>
<keyword evidence="2" id="KW-0732">Signal</keyword>
<feature type="compositionally biased region" description="Basic and acidic residues" evidence="1">
    <location>
        <begin position="623"/>
        <end position="634"/>
    </location>
</feature>
<feature type="region of interest" description="Disordered" evidence="1">
    <location>
        <begin position="84"/>
        <end position="105"/>
    </location>
</feature>
<keyword evidence="4" id="KW-1185">Reference proteome</keyword>
<dbReference type="AlphaFoldDB" id="A0A2G5U973"/>